<evidence type="ECO:0000256" key="3">
    <source>
        <dbReference type="ARBA" id="ARBA00022927"/>
    </source>
</evidence>
<evidence type="ECO:0000256" key="2">
    <source>
        <dbReference type="ARBA" id="ARBA00022448"/>
    </source>
</evidence>
<accession>A0AAV1T8B5</accession>
<dbReference type="FunFam" id="2.60.40.640:FF:000015">
    <property type="entry name" value="Vacuolar protein sorting-associated protein 26"/>
    <property type="match status" value="1"/>
</dbReference>
<dbReference type="Pfam" id="PF03643">
    <property type="entry name" value="Vps26"/>
    <property type="match status" value="1"/>
</dbReference>
<evidence type="ECO:0008006" key="6">
    <source>
        <dbReference type="Google" id="ProtNLM"/>
    </source>
</evidence>
<dbReference type="Proteomes" id="UP001162060">
    <property type="component" value="Unassembled WGS sequence"/>
</dbReference>
<dbReference type="AlphaFoldDB" id="A0AAV1T8B5"/>
<organism evidence="4 5">
    <name type="scientific">Peronospora matthiolae</name>
    <dbReference type="NCBI Taxonomy" id="2874970"/>
    <lineage>
        <taxon>Eukaryota</taxon>
        <taxon>Sar</taxon>
        <taxon>Stramenopiles</taxon>
        <taxon>Oomycota</taxon>
        <taxon>Peronosporomycetes</taxon>
        <taxon>Peronosporales</taxon>
        <taxon>Peronosporaceae</taxon>
        <taxon>Peronospora</taxon>
    </lineage>
</organism>
<comment type="caution">
    <text evidence="4">The sequence shown here is derived from an EMBL/GenBank/DDBJ whole genome shotgun (WGS) entry which is preliminary data.</text>
</comment>
<keyword evidence="3" id="KW-0653">Protein transport</keyword>
<sequence length="304" mass="34626">MFNFIVPSADLIVTFERAHDRTKKLILTPFDDAKSGHATEVPLFRADENVRGKLIVKVNSGKRLEHSGLTLEMLGFIKAPGDQKAGHEFTKCSRELQSSGTVIEGDEHFAFDFAHVDMPHDSYYGRKVELRYVLRATLSRGKYASDIVLEQDVWIQHIAPSPPLNGSIKMEVGIEDSLHIEFEYDKSHYHLEDVVIGKISFQLMQIKIKHMELAILCLESVGSGPQQHSELETITTFEVMDGAPSQGESIPVRMYLAPYTLTPTYHNVQNQFSVKYFLNLVLVDEEDRQYFKHQEITLWRTTVG</sequence>
<dbReference type="GO" id="GO:0006886">
    <property type="term" value="P:intracellular protein transport"/>
    <property type="evidence" value="ECO:0007669"/>
    <property type="project" value="InterPro"/>
</dbReference>
<keyword evidence="2" id="KW-0813">Transport</keyword>
<comment type="similarity">
    <text evidence="1">Belongs to the VPS26 family.</text>
</comment>
<evidence type="ECO:0000256" key="1">
    <source>
        <dbReference type="ARBA" id="ARBA00009100"/>
    </source>
</evidence>
<dbReference type="InterPro" id="IPR028934">
    <property type="entry name" value="Vps26-related"/>
</dbReference>
<evidence type="ECO:0000313" key="4">
    <source>
        <dbReference type="EMBL" id="CAK7907041.1"/>
    </source>
</evidence>
<dbReference type="EMBL" id="CAKLBY020000031">
    <property type="protein sequence ID" value="CAK7907041.1"/>
    <property type="molecule type" value="Genomic_DNA"/>
</dbReference>
<protein>
    <recommendedName>
        <fullName evidence="6">Vacuolar protein sorting-associated protein 26</fullName>
    </recommendedName>
</protein>
<dbReference type="PANTHER" id="PTHR12233">
    <property type="entry name" value="VACUOLAR PROTEIN SORTING 26 RELATED"/>
    <property type="match status" value="1"/>
</dbReference>
<dbReference type="Gene3D" id="2.60.40.640">
    <property type="match status" value="2"/>
</dbReference>
<dbReference type="GO" id="GO:0030904">
    <property type="term" value="C:retromer complex"/>
    <property type="evidence" value="ECO:0007669"/>
    <property type="project" value="UniProtKB-ARBA"/>
</dbReference>
<gene>
    <name evidence="4" type="ORF">PM001_LOCUS3455</name>
</gene>
<name>A0AAV1T8B5_9STRA</name>
<proteinExistence type="inferred from homology"/>
<reference evidence="4" key="1">
    <citation type="submission" date="2024-01" db="EMBL/GenBank/DDBJ databases">
        <authorList>
            <person name="Webb A."/>
        </authorList>
    </citation>
    <scope>NUCLEOTIDE SEQUENCE</scope>
    <source>
        <strain evidence="4">Pm1</strain>
    </source>
</reference>
<evidence type="ECO:0000313" key="5">
    <source>
        <dbReference type="Proteomes" id="UP001162060"/>
    </source>
</evidence>
<dbReference type="InterPro" id="IPR014752">
    <property type="entry name" value="Arrestin-like_C"/>
</dbReference>